<gene>
    <name evidence="1" type="ORF">METZ01_LOCUS512802</name>
</gene>
<feature type="non-terminal residue" evidence="1">
    <location>
        <position position="73"/>
    </location>
</feature>
<proteinExistence type="predicted"/>
<organism evidence="1">
    <name type="scientific">marine metagenome</name>
    <dbReference type="NCBI Taxonomy" id="408172"/>
    <lineage>
        <taxon>unclassified sequences</taxon>
        <taxon>metagenomes</taxon>
        <taxon>ecological metagenomes</taxon>
    </lineage>
</organism>
<dbReference type="AlphaFoldDB" id="A0A383EV34"/>
<accession>A0A383EV34</accession>
<sequence>VEWISDEPFSATYKDLYFSKNQAIEEANFVYIQGNNLPSRWEGLKKNEDFNIVELGFGAGINFLTTLREWSKN</sequence>
<dbReference type="EMBL" id="UINC01228576">
    <property type="protein sequence ID" value="SVE59948.1"/>
    <property type="molecule type" value="Genomic_DNA"/>
</dbReference>
<dbReference type="Gene3D" id="3.40.50.150">
    <property type="entry name" value="Vaccinia Virus protein VP39"/>
    <property type="match status" value="1"/>
</dbReference>
<dbReference type="InterPro" id="IPR029063">
    <property type="entry name" value="SAM-dependent_MTases_sf"/>
</dbReference>
<feature type="non-terminal residue" evidence="1">
    <location>
        <position position="1"/>
    </location>
</feature>
<evidence type="ECO:0000313" key="1">
    <source>
        <dbReference type="EMBL" id="SVE59948.1"/>
    </source>
</evidence>
<name>A0A383EV34_9ZZZZ</name>
<evidence type="ECO:0008006" key="2">
    <source>
        <dbReference type="Google" id="ProtNLM"/>
    </source>
</evidence>
<reference evidence="1" key="1">
    <citation type="submission" date="2018-05" db="EMBL/GenBank/DDBJ databases">
        <authorList>
            <person name="Lanie J.A."/>
            <person name="Ng W.-L."/>
            <person name="Kazmierczak K.M."/>
            <person name="Andrzejewski T.M."/>
            <person name="Davidsen T.M."/>
            <person name="Wayne K.J."/>
            <person name="Tettelin H."/>
            <person name="Glass J.I."/>
            <person name="Rusch D."/>
            <person name="Podicherti R."/>
            <person name="Tsui H.-C.T."/>
            <person name="Winkler M.E."/>
        </authorList>
    </citation>
    <scope>NUCLEOTIDE SEQUENCE</scope>
</reference>
<protein>
    <recommendedName>
        <fullName evidence="2">MnmC-like methyltransferase domain-containing protein</fullName>
    </recommendedName>
</protein>